<protein>
    <submittedName>
        <fullName evidence="3">Hemolymph lipopolysaccharide-binding protein-like</fullName>
    </submittedName>
</protein>
<reference evidence="3" key="1">
    <citation type="submission" date="2025-08" db="UniProtKB">
        <authorList>
            <consortium name="RefSeq"/>
        </authorList>
    </citation>
    <scope>IDENTIFICATION</scope>
</reference>
<dbReference type="SMART" id="SM00034">
    <property type="entry name" value="CLECT"/>
    <property type="match status" value="1"/>
</dbReference>
<dbReference type="InterPro" id="IPR016186">
    <property type="entry name" value="C-type_lectin-like/link_sf"/>
</dbReference>
<evidence type="ECO:0000259" key="1">
    <source>
        <dbReference type="PROSITE" id="PS50041"/>
    </source>
</evidence>
<name>A0AAJ6YTK7_9HYME</name>
<dbReference type="KEGG" id="csol:105367185"/>
<dbReference type="InterPro" id="IPR001304">
    <property type="entry name" value="C-type_lectin-like"/>
</dbReference>
<sequence>MEVANISLLLTESKGNGDNLKVEVINNFYGAQCCEQNKDTKVKTTKLPEGYNLTPNVGAHKYYSDLKVWNDARKFCEHEGVSISAHLAIADSEEEMKILEKLIGTAVDTWVGFHDLFTIGDWVTVLDKPVPFYSWSPGNPDLPNAERCGSMRTNGFNNLNCNSAVGFICEVEISK</sequence>
<dbReference type="InterPro" id="IPR016187">
    <property type="entry name" value="CTDL_fold"/>
</dbReference>
<feature type="domain" description="C-type lectin" evidence="1">
    <location>
        <begin position="57"/>
        <end position="170"/>
    </location>
</feature>
<evidence type="ECO:0000313" key="3">
    <source>
        <dbReference type="RefSeq" id="XP_011504117.1"/>
    </source>
</evidence>
<dbReference type="SUPFAM" id="SSF56436">
    <property type="entry name" value="C-type lectin-like"/>
    <property type="match status" value="1"/>
</dbReference>
<organism evidence="2 3">
    <name type="scientific">Ceratosolen solmsi marchali</name>
    <dbReference type="NCBI Taxonomy" id="326594"/>
    <lineage>
        <taxon>Eukaryota</taxon>
        <taxon>Metazoa</taxon>
        <taxon>Ecdysozoa</taxon>
        <taxon>Arthropoda</taxon>
        <taxon>Hexapoda</taxon>
        <taxon>Insecta</taxon>
        <taxon>Pterygota</taxon>
        <taxon>Neoptera</taxon>
        <taxon>Endopterygota</taxon>
        <taxon>Hymenoptera</taxon>
        <taxon>Apocrita</taxon>
        <taxon>Proctotrupomorpha</taxon>
        <taxon>Chalcidoidea</taxon>
        <taxon>Agaonidae</taxon>
        <taxon>Agaoninae</taxon>
        <taxon>Ceratosolen</taxon>
    </lineage>
</organism>
<dbReference type="RefSeq" id="XP_011504117.1">
    <property type="nucleotide sequence ID" value="XM_011505815.1"/>
</dbReference>
<dbReference type="Proteomes" id="UP000695007">
    <property type="component" value="Unplaced"/>
</dbReference>
<dbReference type="InterPro" id="IPR050111">
    <property type="entry name" value="C-type_lectin/snaclec_domain"/>
</dbReference>
<dbReference type="CDD" id="cd00037">
    <property type="entry name" value="CLECT"/>
    <property type="match status" value="1"/>
</dbReference>
<dbReference type="PANTHER" id="PTHR22803">
    <property type="entry name" value="MANNOSE, PHOSPHOLIPASE, LECTIN RECEPTOR RELATED"/>
    <property type="match status" value="1"/>
</dbReference>
<dbReference type="GeneID" id="105367185"/>
<proteinExistence type="predicted"/>
<dbReference type="AlphaFoldDB" id="A0AAJ6YTK7"/>
<gene>
    <name evidence="3" type="primary">LOC105367185</name>
</gene>
<keyword evidence="2" id="KW-1185">Reference proteome</keyword>
<dbReference type="PROSITE" id="PS50041">
    <property type="entry name" value="C_TYPE_LECTIN_2"/>
    <property type="match status" value="1"/>
</dbReference>
<accession>A0AAJ6YTK7</accession>
<dbReference type="Pfam" id="PF00059">
    <property type="entry name" value="Lectin_C"/>
    <property type="match status" value="1"/>
</dbReference>
<dbReference type="Gene3D" id="3.10.100.10">
    <property type="entry name" value="Mannose-Binding Protein A, subunit A"/>
    <property type="match status" value="1"/>
</dbReference>
<evidence type="ECO:0000313" key="2">
    <source>
        <dbReference type="Proteomes" id="UP000695007"/>
    </source>
</evidence>